<dbReference type="Proteomes" id="UP001229209">
    <property type="component" value="Unassembled WGS sequence"/>
</dbReference>
<organism evidence="1 2">
    <name type="scientific">Alicyclobacillus tolerans</name>
    <dbReference type="NCBI Taxonomy" id="90970"/>
    <lineage>
        <taxon>Bacteria</taxon>
        <taxon>Bacillati</taxon>
        <taxon>Bacillota</taxon>
        <taxon>Bacilli</taxon>
        <taxon>Bacillales</taxon>
        <taxon>Alicyclobacillaceae</taxon>
        <taxon>Alicyclobacillus</taxon>
    </lineage>
</organism>
<dbReference type="EMBL" id="JAURUO010000013">
    <property type="protein sequence ID" value="MDP9729335.1"/>
    <property type="molecule type" value="Genomic_DNA"/>
</dbReference>
<comment type="caution">
    <text evidence="1">The sequence shown here is derived from an EMBL/GenBank/DDBJ whole genome shotgun (WGS) entry which is preliminary data.</text>
</comment>
<evidence type="ECO:0000313" key="2">
    <source>
        <dbReference type="Proteomes" id="UP001229209"/>
    </source>
</evidence>
<reference evidence="1 2" key="1">
    <citation type="submission" date="2023-07" db="EMBL/GenBank/DDBJ databases">
        <title>Genomic Encyclopedia of Type Strains, Phase IV (KMG-IV): sequencing the most valuable type-strain genomes for metagenomic binning, comparative biology and taxonomic classification.</title>
        <authorList>
            <person name="Goeker M."/>
        </authorList>
    </citation>
    <scope>NUCLEOTIDE SEQUENCE [LARGE SCALE GENOMIC DNA]</scope>
    <source>
        <strain evidence="1 2">DSM 25924</strain>
    </source>
</reference>
<sequence>MNDELLDHLCSSLYHLEFLRDALRRVALPESLNNLTWPYGIEYNGDCEGIYEGQLRDLLWLIQMPMDCTLTLTSTDDELFDHLSLVQGELWNADLLMLMYFTSPQPEQLVEFRYFIQWLRPKDLIMIDTTHDSSHFIWGITEPSEDEIMNAWETILRIGEVRMFYGNVAHARAWRELRG</sequence>
<evidence type="ECO:0000313" key="1">
    <source>
        <dbReference type="EMBL" id="MDP9729335.1"/>
    </source>
</evidence>
<dbReference type="RefSeq" id="WP_203115822.1">
    <property type="nucleotide sequence ID" value="NZ_JAURUO010000013.1"/>
</dbReference>
<protein>
    <submittedName>
        <fullName evidence="1">Uncharacterized protein</fullName>
    </submittedName>
</protein>
<keyword evidence="2" id="KW-1185">Reference proteome</keyword>
<gene>
    <name evidence="1" type="ORF">J2S04_002308</name>
</gene>
<proteinExistence type="predicted"/>
<name>A0ABT9LYK0_9BACL</name>
<accession>A0ABT9LYK0</accession>